<evidence type="ECO:0008006" key="3">
    <source>
        <dbReference type="Google" id="ProtNLM"/>
    </source>
</evidence>
<gene>
    <name evidence="2" type="ORF">AVDCRST_MAG57-3880</name>
</gene>
<organism evidence="2">
    <name type="scientific">uncultured Blastococcus sp</name>
    <dbReference type="NCBI Taxonomy" id="217144"/>
    <lineage>
        <taxon>Bacteria</taxon>
        <taxon>Bacillati</taxon>
        <taxon>Actinomycetota</taxon>
        <taxon>Actinomycetes</taxon>
        <taxon>Geodermatophilales</taxon>
        <taxon>Geodermatophilaceae</taxon>
        <taxon>Blastococcus</taxon>
        <taxon>environmental samples</taxon>
    </lineage>
</organism>
<dbReference type="InterPro" id="IPR019933">
    <property type="entry name" value="DivIVA_domain"/>
</dbReference>
<accession>A0A6J4JLD8</accession>
<sequence length="106" mass="11470">MRGITAGELRAVELRRPGWGKRGYAPAEVDGFLARARAALDALAARRAPELTAEQVHDVVFRKPPLGSRGYDEDQVDDLLDAIEHTLRSGRTGSGTTHLDGRPLPG</sequence>
<feature type="region of interest" description="Disordered" evidence="1">
    <location>
        <begin position="87"/>
        <end position="106"/>
    </location>
</feature>
<feature type="compositionally biased region" description="Low complexity" evidence="1">
    <location>
        <begin position="89"/>
        <end position="98"/>
    </location>
</feature>
<name>A0A6J4JLD8_9ACTN</name>
<evidence type="ECO:0000313" key="2">
    <source>
        <dbReference type="EMBL" id="CAA9281535.1"/>
    </source>
</evidence>
<dbReference type="EMBL" id="CADCTI010000310">
    <property type="protein sequence ID" value="CAA9281535.1"/>
    <property type="molecule type" value="Genomic_DNA"/>
</dbReference>
<dbReference type="NCBIfam" id="TIGR03544">
    <property type="entry name" value="DivI1A_domain"/>
    <property type="match status" value="2"/>
</dbReference>
<reference evidence="2" key="1">
    <citation type="submission" date="2020-02" db="EMBL/GenBank/DDBJ databases">
        <authorList>
            <person name="Meier V. D."/>
        </authorList>
    </citation>
    <scope>NUCLEOTIDE SEQUENCE</scope>
    <source>
        <strain evidence="2">AVDCRST_MAG57</strain>
    </source>
</reference>
<proteinExistence type="predicted"/>
<dbReference type="Gene3D" id="6.10.250.660">
    <property type="match status" value="1"/>
</dbReference>
<dbReference type="AlphaFoldDB" id="A0A6J4JLD8"/>
<evidence type="ECO:0000256" key="1">
    <source>
        <dbReference type="SAM" id="MobiDB-lite"/>
    </source>
</evidence>
<protein>
    <recommendedName>
        <fullName evidence="3">Cell wall synthesis protein Wag31</fullName>
    </recommendedName>
</protein>